<dbReference type="AlphaFoldDB" id="A0ABD1XJW1"/>
<keyword evidence="2" id="KW-1185">Reference proteome</keyword>
<dbReference type="EMBL" id="JBHFFA010000008">
    <property type="protein sequence ID" value="KAL2609070.1"/>
    <property type="molecule type" value="Genomic_DNA"/>
</dbReference>
<gene>
    <name evidence="1" type="ORF">R1flu_027643</name>
</gene>
<accession>A0ABD1XJW1</accession>
<proteinExistence type="predicted"/>
<protein>
    <submittedName>
        <fullName evidence="1">Uncharacterized protein</fullName>
    </submittedName>
</protein>
<evidence type="ECO:0000313" key="1">
    <source>
        <dbReference type="EMBL" id="KAL2609070.1"/>
    </source>
</evidence>
<dbReference type="Proteomes" id="UP001605036">
    <property type="component" value="Unassembled WGS sequence"/>
</dbReference>
<name>A0ABD1XJW1_9MARC</name>
<comment type="caution">
    <text evidence="1">The sequence shown here is derived from an EMBL/GenBank/DDBJ whole genome shotgun (WGS) entry which is preliminary data.</text>
</comment>
<evidence type="ECO:0000313" key="2">
    <source>
        <dbReference type="Proteomes" id="UP001605036"/>
    </source>
</evidence>
<sequence>MGVSRFSEILSARSNARNSLLGSVHNPALSNTIERNRVFTVFADGPSEKSPEK</sequence>
<feature type="non-terminal residue" evidence="1">
    <location>
        <position position="53"/>
    </location>
</feature>
<reference evidence="1 2" key="1">
    <citation type="submission" date="2024-09" db="EMBL/GenBank/DDBJ databases">
        <title>Chromosome-scale assembly of Riccia fluitans.</title>
        <authorList>
            <person name="Paukszto L."/>
            <person name="Sawicki J."/>
            <person name="Karawczyk K."/>
            <person name="Piernik-Szablinska J."/>
            <person name="Szczecinska M."/>
            <person name="Mazdziarz M."/>
        </authorList>
    </citation>
    <scope>NUCLEOTIDE SEQUENCE [LARGE SCALE GENOMIC DNA]</scope>
    <source>
        <strain evidence="1">Rf_01</strain>
        <tissue evidence="1">Aerial parts of the thallus</tissue>
    </source>
</reference>
<organism evidence="1 2">
    <name type="scientific">Riccia fluitans</name>
    <dbReference type="NCBI Taxonomy" id="41844"/>
    <lineage>
        <taxon>Eukaryota</taxon>
        <taxon>Viridiplantae</taxon>
        <taxon>Streptophyta</taxon>
        <taxon>Embryophyta</taxon>
        <taxon>Marchantiophyta</taxon>
        <taxon>Marchantiopsida</taxon>
        <taxon>Marchantiidae</taxon>
        <taxon>Marchantiales</taxon>
        <taxon>Ricciaceae</taxon>
        <taxon>Riccia</taxon>
    </lineage>
</organism>